<evidence type="ECO:0000313" key="2">
    <source>
        <dbReference type="EMBL" id="CAF3813967.1"/>
    </source>
</evidence>
<dbReference type="EMBL" id="CAJNOK010007833">
    <property type="protein sequence ID" value="CAF1045999.1"/>
    <property type="molecule type" value="Genomic_DNA"/>
</dbReference>
<protein>
    <submittedName>
        <fullName evidence="1">Uncharacterized protein</fullName>
    </submittedName>
</protein>
<dbReference type="Proteomes" id="UP000677228">
    <property type="component" value="Unassembled WGS sequence"/>
</dbReference>
<comment type="caution">
    <text evidence="1">The sequence shown here is derived from an EMBL/GenBank/DDBJ whole genome shotgun (WGS) entry which is preliminary data.</text>
</comment>
<sequence>MTDIRQKIADLLRKLFERHRLNDKLYNAFSNCIESILDSDLEHDREKLMERCRIVEPIVKDTNDDLTQQFKELPGESEQLLDQITKESCTALSLMVKLHLFLYNDLRRLTPPVADLARRSLDEQKRHRKRRELLRELINAPVDDIAAFLKPINKPFDDFFNNRTLHQLARKAANDSTISDEFITELCNCLIELSKKYKLSVEEMISLIEEKLDYSASNDYRSIIKDFLEKDSIKHDLETFLSLHPEIQTLFDQKSFQEYSVLFDIYCIKLSRLEVAITPSVETTHITDSSNPDLKTPSENITPRDIAERELDIQVCATYCDEDEEERIETMLDALYLRDLNKLPSDNSFDMGKI</sequence>
<evidence type="ECO:0000313" key="3">
    <source>
        <dbReference type="Proteomes" id="UP000677228"/>
    </source>
</evidence>
<dbReference type="AlphaFoldDB" id="A0A8S2DTG7"/>
<evidence type="ECO:0000313" key="1">
    <source>
        <dbReference type="EMBL" id="CAF1045999.1"/>
    </source>
</evidence>
<gene>
    <name evidence="1" type="ORF">OVA965_LOCUS16728</name>
    <name evidence="2" type="ORF">TMI583_LOCUS16738</name>
</gene>
<accession>A0A8S2DTG7</accession>
<name>A0A8S2DTG7_9BILA</name>
<proteinExistence type="predicted"/>
<dbReference type="Proteomes" id="UP000682733">
    <property type="component" value="Unassembled WGS sequence"/>
</dbReference>
<dbReference type="EMBL" id="CAJOBA010007845">
    <property type="protein sequence ID" value="CAF3813967.1"/>
    <property type="molecule type" value="Genomic_DNA"/>
</dbReference>
<organism evidence="1 3">
    <name type="scientific">Didymodactylos carnosus</name>
    <dbReference type="NCBI Taxonomy" id="1234261"/>
    <lineage>
        <taxon>Eukaryota</taxon>
        <taxon>Metazoa</taxon>
        <taxon>Spiralia</taxon>
        <taxon>Gnathifera</taxon>
        <taxon>Rotifera</taxon>
        <taxon>Eurotatoria</taxon>
        <taxon>Bdelloidea</taxon>
        <taxon>Philodinida</taxon>
        <taxon>Philodinidae</taxon>
        <taxon>Didymodactylos</taxon>
    </lineage>
</organism>
<reference evidence="1" key="1">
    <citation type="submission" date="2021-02" db="EMBL/GenBank/DDBJ databases">
        <authorList>
            <person name="Nowell W R."/>
        </authorList>
    </citation>
    <scope>NUCLEOTIDE SEQUENCE</scope>
</reference>